<reference evidence="4" key="1">
    <citation type="journal article" date="2023" name="Commun. Biol.">
        <title>Genome analysis of Parmales, the sister group of diatoms, reveals the evolutionary specialization of diatoms from phago-mixotrophs to photoautotrophs.</title>
        <authorList>
            <person name="Ban H."/>
            <person name="Sato S."/>
            <person name="Yoshikawa S."/>
            <person name="Yamada K."/>
            <person name="Nakamura Y."/>
            <person name="Ichinomiya M."/>
            <person name="Sato N."/>
            <person name="Blanc-Mathieu R."/>
            <person name="Endo H."/>
            <person name="Kuwata A."/>
            <person name="Ogata H."/>
        </authorList>
    </citation>
    <scope>NUCLEOTIDE SEQUENCE [LARGE SCALE GENOMIC DNA]</scope>
</reference>
<gene>
    <name evidence="3" type="ORF">TrCOL_g12383</name>
</gene>
<feature type="region of interest" description="Disordered" evidence="1">
    <location>
        <begin position="291"/>
        <end position="343"/>
    </location>
</feature>
<evidence type="ECO:0000259" key="2">
    <source>
        <dbReference type="PROSITE" id="PS50800"/>
    </source>
</evidence>
<dbReference type="SMART" id="SM00513">
    <property type="entry name" value="SAP"/>
    <property type="match status" value="1"/>
</dbReference>
<proteinExistence type="predicted"/>
<feature type="compositionally biased region" description="Basic and acidic residues" evidence="1">
    <location>
        <begin position="60"/>
        <end position="74"/>
    </location>
</feature>
<sequence>MENAENPSGRGSRGGGRGRGRGLKGRGGGRGGRGGRGRGNKDKAFAGVDVQGQIGGGGRGKGEGGGRGIADRDRRKGRGVNGKISDGKGSKKGKANEVDAAIEAEKPKDKPNDKPSGNKTKKKKKKKDVINYKTGEWEGDDKLFLSKSAELTDKDWSVIFPLDVVNLVLYTDDEESEYVFKDVCNRAIRDKGKLGVGVRSPPPQSPPPASASGLDLCVADEDADFALAMKLQMEEEALEASNLAAEAASAALVTQLQEAEAAAKAAAEAEAEAAKGVMHSALGVMLIDDNESELGGEGEPLNTNEDTADDSSDELPAPPKSPSSPKRKKVKKKKKTKEEQEAELKLQTYDPAFKASPKTDAEDYYKVSFSTVEVKEYKRDIAFWSVPGVGSWPLGLSTSEVVGDYWGDVDTFEYRKGIDLEERKKHLTEEERKCFTGETRQFDFSGTKRNPIFRRSQEKERKHLLCMAIDPEHEDFQQHKQRKRGLSDADFQQMADGSLDIMQDLLKEVESLGREFDAVRDERDRVGCSCTKLKTKGMREPRLKEELRKRGLPDTGPKDECSARLREHLATECVCTVDCPCAKEGIMCHFDICGCFKMPDGKKNKNGECGSAQGVYKFDQKRINKNRNTWIEGGRDFADSVAICRRTTPKMRKEE</sequence>
<dbReference type="AlphaFoldDB" id="A0A9W7G1J4"/>
<keyword evidence="4" id="KW-1185">Reference proteome</keyword>
<evidence type="ECO:0000256" key="1">
    <source>
        <dbReference type="SAM" id="MobiDB-lite"/>
    </source>
</evidence>
<accession>A0A9W7G1J4</accession>
<comment type="caution">
    <text evidence="3">The sequence shown here is derived from an EMBL/GenBank/DDBJ whole genome shotgun (WGS) entry which is preliminary data.</text>
</comment>
<organism evidence="3 4">
    <name type="scientific">Triparma columacea</name>
    <dbReference type="NCBI Taxonomy" id="722753"/>
    <lineage>
        <taxon>Eukaryota</taxon>
        <taxon>Sar</taxon>
        <taxon>Stramenopiles</taxon>
        <taxon>Ochrophyta</taxon>
        <taxon>Bolidophyceae</taxon>
        <taxon>Parmales</taxon>
        <taxon>Triparmaceae</taxon>
        <taxon>Triparma</taxon>
    </lineage>
</organism>
<dbReference type="SUPFAM" id="SSF68906">
    <property type="entry name" value="SAP domain"/>
    <property type="match status" value="1"/>
</dbReference>
<feature type="compositionally biased region" description="Basic and acidic residues" evidence="1">
    <location>
        <begin position="85"/>
        <end position="113"/>
    </location>
</feature>
<feature type="domain" description="SAP" evidence="2">
    <location>
        <begin position="535"/>
        <end position="569"/>
    </location>
</feature>
<feature type="compositionally biased region" description="Basic residues" evidence="1">
    <location>
        <begin position="325"/>
        <end position="335"/>
    </location>
</feature>
<evidence type="ECO:0000313" key="3">
    <source>
        <dbReference type="EMBL" id="GMI27791.1"/>
    </source>
</evidence>
<protein>
    <recommendedName>
        <fullName evidence="2">SAP domain-containing protein</fullName>
    </recommendedName>
</protein>
<feature type="region of interest" description="Disordered" evidence="1">
    <location>
        <begin position="1"/>
        <end position="127"/>
    </location>
</feature>
<dbReference type="OrthoDB" id="10404802at2759"/>
<name>A0A9W7G1J4_9STRA</name>
<dbReference type="PROSITE" id="PS50800">
    <property type="entry name" value="SAP"/>
    <property type="match status" value="1"/>
</dbReference>
<dbReference type="Pfam" id="PF02037">
    <property type="entry name" value="SAP"/>
    <property type="match status" value="1"/>
</dbReference>
<dbReference type="InterPro" id="IPR036361">
    <property type="entry name" value="SAP_dom_sf"/>
</dbReference>
<dbReference type="EMBL" id="BRYA01000648">
    <property type="protein sequence ID" value="GMI27791.1"/>
    <property type="molecule type" value="Genomic_DNA"/>
</dbReference>
<evidence type="ECO:0000313" key="4">
    <source>
        <dbReference type="Proteomes" id="UP001165065"/>
    </source>
</evidence>
<dbReference type="Gene3D" id="1.10.720.30">
    <property type="entry name" value="SAP domain"/>
    <property type="match status" value="1"/>
</dbReference>
<dbReference type="Proteomes" id="UP001165065">
    <property type="component" value="Unassembled WGS sequence"/>
</dbReference>
<dbReference type="InterPro" id="IPR003034">
    <property type="entry name" value="SAP_dom"/>
</dbReference>